<evidence type="ECO:0000256" key="1">
    <source>
        <dbReference type="SAM" id="SignalP"/>
    </source>
</evidence>
<feature type="chain" id="PRO_5007141070" evidence="1">
    <location>
        <begin position="19"/>
        <end position="109"/>
    </location>
</feature>
<accession>A0A109V688</accession>
<feature type="non-terminal residue" evidence="2">
    <location>
        <position position="109"/>
    </location>
</feature>
<dbReference type="Pfam" id="PF03392">
    <property type="entry name" value="OS-D"/>
    <property type="match status" value="1"/>
</dbReference>
<protein>
    <submittedName>
        <fullName evidence="2">Chemosensory protein 3</fullName>
    </submittedName>
</protein>
<proteinExistence type="evidence at transcript level"/>
<keyword evidence="1" id="KW-0732">Signal</keyword>
<gene>
    <name evidence="2" type="primary">csp3</name>
</gene>
<sequence>MKGAASVLFVMGMFFVNCQELDINKMLNNKQMMDNAIGCFLDQLPCPPNLKNYKAKMSVIISSACESCSDKDKHIVKIGANFTRRNRTEDFEKIMNKYDPLGEARDKFY</sequence>
<dbReference type="InterPro" id="IPR036682">
    <property type="entry name" value="OS_D_A10/PebIII_sf"/>
</dbReference>
<name>A0A109V688_RHYDO</name>
<dbReference type="PANTHER" id="PTHR11257">
    <property type="entry name" value="CHEMOSENSORY PROTEIN-RELATED"/>
    <property type="match status" value="1"/>
</dbReference>
<dbReference type="InterPro" id="IPR005055">
    <property type="entry name" value="A10/PebIII"/>
</dbReference>
<dbReference type="Gene3D" id="1.10.2080.10">
    <property type="entry name" value="Insect odorant-binding protein A10/Ejaculatory bulb-specific protein 3"/>
    <property type="match status" value="1"/>
</dbReference>
<feature type="signal peptide" evidence="1">
    <location>
        <begin position="1"/>
        <end position="18"/>
    </location>
</feature>
<organism evidence="2">
    <name type="scientific">Rhyzopertha dominica</name>
    <name type="common">Lesser grain borer</name>
    <name type="synonym">Synodendron dominica</name>
    <dbReference type="NCBI Taxonomy" id="92692"/>
    <lineage>
        <taxon>Eukaryota</taxon>
        <taxon>Metazoa</taxon>
        <taxon>Ecdysozoa</taxon>
        <taxon>Arthropoda</taxon>
        <taxon>Hexapoda</taxon>
        <taxon>Insecta</taxon>
        <taxon>Pterygota</taxon>
        <taxon>Neoptera</taxon>
        <taxon>Endopterygota</taxon>
        <taxon>Coleoptera</taxon>
        <taxon>Polyphaga</taxon>
        <taxon>Bostrichiformia</taxon>
        <taxon>Bostrichidae</taxon>
        <taxon>Dinoderinae</taxon>
        <taxon>Rhyzopertha</taxon>
    </lineage>
</organism>
<dbReference type="SUPFAM" id="SSF100910">
    <property type="entry name" value="Chemosensory protein Csp2"/>
    <property type="match status" value="1"/>
</dbReference>
<dbReference type="AlphaFoldDB" id="A0A109V688"/>
<evidence type="ECO:0000313" key="2">
    <source>
        <dbReference type="EMBL" id="AIX97111.1"/>
    </source>
</evidence>
<reference evidence="2" key="1">
    <citation type="submission" date="2014-01" db="EMBL/GenBank/DDBJ databases">
        <title>Identification of Chemosensory Gene Families in Rhyzopertha dominica (Coleoptera: Bostrichidae).</title>
        <authorList>
            <person name="Wang M."/>
            <person name="Diakite M.M."/>
        </authorList>
    </citation>
    <scope>NUCLEOTIDE SEQUENCE</scope>
</reference>
<dbReference type="EMBL" id="KJ186799">
    <property type="protein sequence ID" value="AIX97111.1"/>
    <property type="molecule type" value="mRNA"/>
</dbReference>